<gene>
    <name evidence="1" type="ORF">LIER_24594</name>
</gene>
<evidence type="ECO:0000313" key="1">
    <source>
        <dbReference type="EMBL" id="GAA0170298.1"/>
    </source>
</evidence>
<evidence type="ECO:0000313" key="2">
    <source>
        <dbReference type="Proteomes" id="UP001454036"/>
    </source>
</evidence>
<dbReference type="EMBL" id="BAABME010007186">
    <property type="protein sequence ID" value="GAA0170298.1"/>
    <property type="molecule type" value="Genomic_DNA"/>
</dbReference>
<accession>A0AAV3R5W7</accession>
<comment type="caution">
    <text evidence="1">The sequence shown here is derived from an EMBL/GenBank/DDBJ whole genome shotgun (WGS) entry which is preliminary data.</text>
</comment>
<organism evidence="1 2">
    <name type="scientific">Lithospermum erythrorhizon</name>
    <name type="common">Purple gromwell</name>
    <name type="synonym">Lithospermum officinale var. erythrorhizon</name>
    <dbReference type="NCBI Taxonomy" id="34254"/>
    <lineage>
        <taxon>Eukaryota</taxon>
        <taxon>Viridiplantae</taxon>
        <taxon>Streptophyta</taxon>
        <taxon>Embryophyta</taxon>
        <taxon>Tracheophyta</taxon>
        <taxon>Spermatophyta</taxon>
        <taxon>Magnoliopsida</taxon>
        <taxon>eudicotyledons</taxon>
        <taxon>Gunneridae</taxon>
        <taxon>Pentapetalae</taxon>
        <taxon>asterids</taxon>
        <taxon>lamiids</taxon>
        <taxon>Boraginales</taxon>
        <taxon>Boraginaceae</taxon>
        <taxon>Boraginoideae</taxon>
        <taxon>Lithospermeae</taxon>
        <taxon>Lithospermum</taxon>
    </lineage>
</organism>
<dbReference type="AlphaFoldDB" id="A0AAV3R5W7"/>
<protein>
    <submittedName>
        <fullName evidence="1">Uncharacterized protein</fullName>
    </submittedName>
</protein>
<proteinExistence type="predicted"/>
<reference evidence="1 2" key="1">
    <citation type="submission" date="2024-01" db="EMBL/GenBank/DDBJ databases">
        <title>The complete chloroplast genome sequence of Lithospermum erythrorhizon: insights into the phylogenetic relationship among Boraginaceae species and the maternal lineages of purple gromwells.</title>
        <authorList>
            <person name="Okada T."/>
            <person name="Watanabe K."/>
        </authorList>
    </citation>
    <scope>NUCLEOTIDE SEQUENCE [LARGE SCALE GENOMIC DNA]</scope>
</reference>
<keyword evidence="2" id="KW-1185">Reference proteome</keyword>
<dbReference type="Proteomes" id="UP001454036">
    <property type="component" value="Unassembled WGS sequence"/>
</dbReference>
<sequence>MDQNPRNQQQKTILDTLDSTDPSISTIATIAYDENISDTLWDKFKVLEILYGFCFLLRILVELAISRDEDIPALVYEVRPIEPESSGNGGHGVMQRCDGGHGVMQRRDGFQWWGGVECKVEDDVLFYF</sequence>
<name>A0AAV3R5W7_LITER</name>